<comment type="caution">
    <text evidence="4">The sequence shown here is derived from an EMBL/GenBank/DDBJ whole genome shotgun (WGS) entry which is preliminary data.</text>
</comment>
<evidence type="ECO:0000256" key="2">
    <source>
        <dbReference type="ARBA" id="ARBA00022679"/>
    </source>
</evidence>
<proteinExistence type="inferred from homology"/>
<evidence type="ECO:0000313" key="5">
    <source>
        <dbReference type="Proteomes" id="UP001597493"/>
    </source>
</evidence>
<reference evidence="5" key="1">
    <citation type="journal article" date="2019" name="Int. J. Syst. Evol. Microbiol.">
        <title>The Global Catalogue of Microorganisms (GCM) 10K type strain sequencing project: providing services to taxonomists for standard genome sequencing and annotation.</title>
        <authorList>
            <consortium name="The Broad Institute Genomics Platform"/>
            <consortium name="The Broad Institute Genome Sequencing Center for Infectious Disease"/>
            <person name="Wu L."/>
            <person name="Ma J."/>
        </authorList>
    </citation>
    <scope>NUCLEOTIDE SEQUENCE [LARGE SCALE GENOMIC DNA]</scope>
    <source>
        <strain evidence="5">TISTR 1827</strain>
    </source>
</reference>
<dbReference type="Proteomes" id="UP001597493">
    <property type="component" value="Unassembled WGS sequence"/>
</dbReference>
<keyword evidence="5" id="KW-1185">Reference proteome</keyword>
<evidence type="ECO:0000313" key="4">
    <source>
        <dbReference type="EMBL" id="MFD2660109.1"/>
    </source>
</evidence>
<name>A0ABW5QUQ7_9BACL</name>
<dbReference type="EMBL" id="JBHUMY010000006">
    <property type="protein sequence ID" value="MFD2660109.1"/>
    <property type="molecule type" value="Genomic_DNA"/>
</dbReference>
<dbReference type="Pfam" id="PF12464">
    <property type="entry name" value="Mac"/>
    <property type="match status" value="1"/>
</dbReference>
<gene>
    <name evidence="4" type="ORF">ACFSW5_07470</name>
</gene>
<evidence type="ECO:0000256" key="1">
    <source>
        <dbReference type="ARBA" id="ARBA00007274"/>
    </source>
</evidence>
<comment type="similarity">
    <text evidence="1">Belongs to the transferase hexapeptide repeat family.</text>
</comment>
<dbReference type="Gene3D" id="2.160.10.10">
    <property type="entry name" value="Hexapeptide repeat proteins"/>
    <property type="match status" value="1"/>
</dbReference>
<evidence type="ECO:0000259" key="3">
    <source>
        <dbReference type="SMART" id="SM01266"/>
    </source>
</evidence>
<dbReference type="RefSeq" id="WP_379270842.1">
    <property type="nucleotide sequence ID" value="NZ_JBHUGT010000010.1"/>
</dbReference>
<dbReference type="SMART" id="SM01266">
    <property type="entry name" value="Mac"/>
    <property type="match status" value="1"/>
</dbReference>
<sequence length="69" mass="7772">MRLKTEKEKMISGELYQTGDAELVQDRLNARRLTRQFNQSLESDDDNAVVGGCPAKVIKQIDNGFGKED</sequence>
<accession>A0ABW5QUQ7</accession>
<protein>
    <submittedName>
        <fullName evidence="4">Maltose acetyltransferase domain-containing protein</fullName>
    </submittedName>
</protein>
<dbReference type="InterPro" id="IPR024688">
    <property type="entry name" value="Mac_dom"/>
</dbReference>
<feature type="domain" description="Maltose/galactoside acetyltransferase" evidence="3">
    <location>
        <begin position="7"/>
        <end position="55"/>
    </location>
</feature>
<keyword evidence="2" id="KW-0808">Transferase</keyword>
<organism evidence="4 5">
    <name type="scientific">Paenibacillus thailandensis</name>
    <dbReference type="NCBI Taxonomy" id="393250"/>
    <lineage>
        <taxon>Bacteria</taxon>
        <taxon>Bacillati</taxon>
        <taxon>Bacillota</taxon>
        <taxon>Bacilli</taxon>
        <taxon>Bacillales</taxon>
        <taxon>Paenibacillaceae</taxon>
        <taxon>Paenibacillus</taxon>
    </lineage>
</organism>